<sequence>MLTLGNGDVRRILDGREKEVLNVVREAYLRHADEQTSLPHSVFLRFPDDTRNRIIGLPAYLGGPRPLAGMKWIASFPGNVANGLERASAAIILNSMQTGQPVALVEGSTISARRTAASAALAAAALPPADGRETGVALIGCGVINFEVLRFLLAVRPELADITVFDLDAGRAEAFRDRSAAEFGGDGRVVRVAESVEAALSAHRLVSLATTAGVPHLDLRDCRPGTLVLGVSLRDVTVEGVLQAVNVVDDPDHVCRAATSVHLAETRVGDRSFIHGTLGELLREESPGHRDERRPTLFSPFGLGVLDLALAGLVLSEARVAGIGTEVTGFLPEPQASGATAAS</sequence>
<dbReference type="Pfam" id="PF02423">
    <property type="entry name" value="OCD_Mu_crystall"/>
    <property type="match status" value="1"/>
</dbReference>
<dbReference type="InterPro" id="IPR003462">
    <property type="entry name" value="ODC_Mu_crystall"/>
</dbReference>
<keyword evidence="2" id="KW-1185">Reference proteome</keyword>
<dbReference type="RefSeq" id="WP_033300739.1">
    <property type="nucleotide sequence ID" value="NZ_JBFAGR010000011.1"/>
</dbReference>
<evidence type="ECO:0000313" key="1">
    <source>
        <dbReference type="EMBL" id="MFC4981636.1"/>
    </source>
</evidence>
<reference evidence="2" key="1">
    <citation type="journal article" date="2019" name="Int. J. Syst. Evol. Microbiol.">
        <title>The Global Catalogue of Microorganisms (GCM) 10K type strain sequencing project: providing services to taxonomists for standard genome sequencing and annotation.</title>
        <authorList>
            <consortium name="The Broad Institute Genomics Platform"/>
            <consortium name="The Broad Institute Genome Sequencing Center for Infectious Disease"/>
            <person name="Wu L."/>
            <person name="Ma J."/>
        </authorList>
    </citation>
    <scope>NUCLEOTIDE SEQUENCE [LARGE SCALE GENOMIC DNA]</scope>
    <source>
        <strain evidence="2">ICMP 257</strain>
    </source>
</reference>
<comment type="caution">
    <text evidence="1">The sequence shown here is derived from an EMBL/GenBank/DDBJ whole genome shotgun (WGS) entry which is preliminary data.</text>
</comment>
<proteinExistence type="predicted"/>
<dbReference type="Proteomes" id="UP001595908">
    <property type="component" value="Unassembled WGS sequence"/>
</dbReference>
<dbReference type="InterPro" id="IPR036291">
    <property type="entry name" value="NAD(P)-bd_dom_sf"/>
</dbReference>
<dbReference type="NCBIfam" id="TIGR03944">
    <property type="entry name" value="dehyd_SbnB_fam"/>
    <property type="match status" value="1"/>
</dbReference>
<dbReference type="EMBL" id="JBHSJE010000008">
    <property type="protein sequence ID" value="MFC4981636.1"/>
    <property type="molecule type" value="Genomic_DNA"/>
</dbReference>
<dbReference type="GeneID" id="31233986"/>
<protein>
    <submittedName>
        <fullName evidence="1">2,3-diaminopropionate biosynthesis protein SbnB</fullName>
    </submittedName>
</protein>
<organism evidence="1 2">
    <name type="scientific">Streptomyces atroolivaceus</name>
    <dbReference type="NCBI Taxonomy" id="66869"/>
    <lineage>
        <taxon>Bacteria</taxon>
        <taxon>Bacillati</taxon>
        <taxon>Actinomycetota</taxon>
        <taxon>Actinomycetes</taxon>
        <taxon>Kitasatosporales</taxon>
        <taxon>Streptomycetaceae</taxon>
        <taxon>Streptomyces</taxon>
    </lineage>
</organism>
<evidence type="ECO:0000313" key="2">
    <source>
        <dbReference type="Proteomes" id="UP001595908"/>
    </source>
</evidence>
<dbReference type="PIRSF" id="PIRSF001439">
    <property type="entry name" value="CryM"/>
    <property type="match status" value="1"/>
</dbReference>
<dbReference type="Gene3D" id="3.40.50.720">
    <property type="entry name" value="NAD(P)-binding Rossmann-like Domain"/>
    <property type="match status" value="1"/>
</dbReference>
<dbReference type="InterPro" id="IPR023866">
    <property type="entry name" value="SbnB"/>
</dbReference>
<gene>
    <name evidence="1" type="primary">sbnB</name>
    <name evidence="1" type="ORF">ACFPL4_25305</name>
</gene>
<dbReference type="InterPro" id="IPR023401">
    <property type="entry name" value="ODC_N"/>
</dbReference>
<accession>A0ABV9VDX7</accession>
<dbReference type="Gene3D" id="3.30.1780.10">
    <property type="entry name" value="ornithine cyclodeaminase, domain 1"/>
    <property type="match status" value="1"/>
</dbReference>
<dbReference type="PANTHER" id="PTHR13812">
    <property type="entry name" value="KETIMINE REDUCTASE MU-CRYSTALLIN"/>
    <property type="match status" value="1"/>
</dbReference>
<dbReference type="PANTHER" id="PTHR13812:SF19">
    <property type="entry name" value="KETIMINE REDUCTASE MU-CRYSTALLIN"/>
    <property type="match status" value="1"/>
</dbReference>
<dbReference type="SUPFAM" id="SSF51735">
    <property type="entry name" value="NAD(P)-binding Rossmann-fold domains"/>
    <property type="match status" value="1"/>
</dbReference>
<name>A0ABV9VDX7_STRAZ</name>